<dbReference type="PANTHER" id="PTHR38434">
    <property type="entry name" value="BLL2549 PROTEIN"/>
    <property type="match status" value="1"/>
</dbReference>
<feature type="transmembrane region" description="Helical" evidence="2">
    <location>
        <begin position="455"/>
        <end position="475"/>
    </location>
</feature>
<sequence>MTQPDQALLARINADVAAMSSYLGRVHADLYELNRVVALRHAETSYAPPATAWAPPAAQPPATQPTAAPQPFSPPPGQPVVVPPAPPAPAIAAPVKPRSDNWIGKVLAVAGVAVTLVGVVLLLVLAAQAGILRPEIRVGMGALLAAGLVGVAFRLNSRPGGRVGAIALAATGIAAAYIDIIAVTTIYEWVSGAVGLVLAAVVAGGGLVLARRWNSEHLALLVLVPLLGLGPIVVGGITLLLVGFMIALSAATLPVQVGKDWLAMHGARMAVSTLPVLIALVAVDPASNRIGWLAAACGIAALLALLSALVLLPYSGQPVAVALLSAAGTLPVLAASVAVGRITSAVMAATMAAVLLAMALIGNRLTKDSTAVAAVWSATAAVALLIAITVAFDGDVAGPLLLAVSAVVAVAGRRSAVARWAAVGFGVVGGLHYLVSASPDHLVSATEVPVSSAVSTLIASLLAVASAAAVTWSWVGRKGSDRDVAGVMWACAAIVGMYAITMFTVTAGVLIGGEEAGFFSGHMAATICWIALAALVFRYAVTVPRAKRSLPIAAGLTVVVAAMAKLFLFDLGTLGGIFRVVVFIVVGLALLGMGAGYARMLSQQDEREQLEDHQQTV</sequence>
<reference evidence="3 4" key="1">
    <citation type="submission" date="2022-06" db="EMBL/GenBank/DDBJ databases">
        <title>Mycolicibacterium sp. CAU 1645 isolated from seawater.</title>
        <authorList>
            <person name="Kim W."/>
        </authorList>
    </citation>
    <scope>NUCLEOTIDE SEQUENCE [LARGE SCALE GENOMIC DNA]</scope>
    <source>
        <strain evidence="3 4">CAU 1645</strain>
    </source>
</reference>
<feature type="transmembrane region" description="Helical" evidence="2">
    <location>
        <begin position="262"/>
        <end position="283"/>
    </location>
</feature>
<feature type="transmembrane region" description="Helical" evidence="2">
    <location>
        <begin position="106"/>
        <end position="132"/>
    </location>
</feature>
<feature type="transmembrane region" description="Helical" evidence="2">
    <location>
        <begin position="396"/>
        <end position="412"/>
    </location>
</feature>
<dbReference type="RefSeq" id="WP_255059829.1">
    <property type="nucleotide sequence ID" value="NZ_JANDBD010000004.1"/>
</dbReference>
<feature type="transmembrane region" description="Helical" evidence="2">
    <location>
        <begin position="189"/>
        <end position="210"/>
    </location>
</feature>
<feature type="region of interest" description="Disordered" evidence="1">
    <location>
        <begin position="50"/>
        <end position="84"/>
    </location>
</feature>
<evidence type="ECO:0000256" key="2">
    <source>
        <dbReference type="SAM" id="Phobius"/>
    </source>
</evidence>
<dbReference type="PANTHER" id="PTHR38434:SF1">
    <property type="entry name" value="BLL2549 PROTEIN"/>
    <property type="match status" value="1"/>
</dbReference>
<dbReference type="Proteomes" id="UP001651690">
    <property type="component" value="Unassembled WGS sequence"/>
</dbReference>
<feature type="transmembrane region" description="Helical" evidence="2">
    <location>
        <begin position="487"/>
        <end position="511"/>
    </location>
</feature>
<feature type="transmembrane region" description="Helical" evidence="2">
    <location>
        <begin position="290"/>
        <end position="312"/>
    </location>
</feature>
<keyword evidence="2" id="KW-0472">Membrane</keyword>
<keyword evidence="2" id="KW-1133">Transmembrane helix</keyword>
<feature type="compositionally biased region" description="Pro residues" evidence="1">
    <location>
        <begin position="71"/>
        <end position="84"/>
    </location>
</feature>
<feature type="transmembrane region" description="Helical" evidence="2">
    <location>
        <begin position="417"/>
        <end position="435"/>
    </location>
</feature>
<feature type="transmembrane region" description="Helical" evidence="2">
    <location>
        <begin position="574"/>
        <end position="598"/>
    </location>
</feature>
<organism evidence="3 4">
    <name type="scientific">Mycolicibacterium arenosum</name>
    <dbReference type="NCBI Taxonomy" id="2952157"/>
    <lineage>
        <taxon>Bacteria</taxon>
        <taxon>Bacillati</taxon>
        <taxon>Actinomycetota</taxon>
        <taxon>Actinomycetes</taxon>
        <taxon>Mycobacteriales</taxon>
        <taxon>Mycobacteriaceae</taxon>
        <taxon>Mycolicibacterium</taxon>
    </lineage>
</organism>
<feature type="transmembrane region" description="Helical" evidence="2">
    <location>
        <begin position="163"/>
        <end position="183"/>
    </location>
</feature>
<proteinExistence type="predicted"/>
<evidence type="ECO:0000313" key="4">
    <source>
        <dbReference type="Proteomes" id="UP001651690"/>
    </source>
</evidence>
<protein>
    <submittedName>
        <fullName evidence="3">DUF2339 domain-containing protein</fullName>
    </submittedName>
</protein>
<evidence type="ECO:0000256" key="1">
    <source>
        <dbReference type="SAM" id="MobiDB-lite"/>
    </source>
</evidence>
<feature type="transmembrane region" description="Helical" evidence="2">
    <location>
        <begin position="549"/>
        <end position="568"/>
    </location>
</feature>
<feature type="transmembrane region" description="Helical" evidence="2">
    <location>
        <begin position="332"/>
        <end position="359"/>
    </location>
</feature>
<accession>A0ABT1M1W9</accession>
<dbReference type="InterPro" id="IPR019286">
    <property type="entry name" value="DUF2339_TM"/>
</dbReference>
<feature type="transmembrane region" description="Helical" evidence="2">
    <location>
        <begin position="138"/>
        <end position="156"/>
    </location>
</feature>
<feature type="transmembrane region" description="Helical" evidence="2">
    <location>
        <begin position="217"/>
        <end position="250"/>
    </location>
</feature>
<feature type="transmembrane region" description="Helical" evidence="2">
    <location>
        <begin position="517"/>
        <end position="537"/>
    </location>
</feature>
<name>A0ABT1M1W9_9MYCO</name>
<feature type="transmembrane region" description="Helical" evidence="2">
    <location>
        <begin position="371"/>
        <end position="390"/>
    </location>
</feature>
<dbReference type="Pfam" id="PF10101">
    <property type="entry name" value="DUF2339"/>
    <property type="match status" value="1"/>
</dbReference>
<comment type="caution">
    <text evidence="3">The sequence shown here is derived from an EMBL/GenBank/DDBJ whole genome shotgun (WGS) entry which is preliminary data.</text>
</comment>
<keyword evidence="4" id="KW-1185">Reference proteome</keyword>
<evidence type="ECO:0000313" key="3">
    <source>
        <dbReference type="EMBL" id="MCP9272610.1"/>
    </source>
</evidence>
<dbReference type="EMBL" id="JANDBD010000004">
    <property type="protein sequence ID" value="MCP9272610.1"/>
    <property type="molecule type" value="Genomic_DNA"/>
</dbReference>
<gene>
    <name evidence="3" type="ORF">NM203_10500</name>
</gene>
<keyword evidence="2" id="KW-0812">Transmembrane</keyword>